<protein>
    <submittedName>
        <fullName evidence="1">Uncharacterized protein</fullName>
    </submittedName>
</protein>
<keyword evidence="2" id="KW-1185">Reference proteome</keyword>
<evidence type="ECO:0000313" key="2">
    <source>
        <dbReference type="Proteomes" id="UP000580861"/>
    </source>
</evidence>
<comment type="caution">
    <text evidence="1">The sequence shown here is derived from an EMBL/GenBank/DDBJ whole genome shotgun (WGS) entry which is preliminary data.</text>
</comment>
<dbReference type="EMBL" id="JACHMX010000001">
    <property type="protein sequence ID" value="MBB5852615.1"/>
    <property type="molecule type" value="Genomic_DNA"/>
</dbReference>
<sequence length="384" mass="42200">MREMEEGLSVEPRAAKLAPLRGRMQRPFQKKALEKRSVAGESTLVERYIATAKMKNTQGPLRAYLLDQFAPSPEEAFGVLPGFVSVWPEPMLELADPVTIQGLRSPWYTYDYGSLGRGALADGECRHLAALIINADQSVSAALKDRLLNQPVTVEVYHGISEEQAAQMFVDLNYEGTRVDTITKANIDPRNKWIAAAKKIFDELGIKYATTGRQLTGTHQNLGEWILLTHAEQMVKAIVLGPNKALLKSKRAESWDGVDFERLHEAGVTWFREIFDHFGGHEVLVDKSRVVRTIAVRVALASLGSAFYRNDEAAIDAARTTLKEVNWVVSEAWQGIGGKVTVKDGVATMSAGSGKESITRAVQAVTKPETKAGEAVRGKLKGVD</sequence>
<accession>A0A841B1M8</accession>
<dbReference type="AlphaFoldDB" id="A0A841B1M8"/>
<dbReference type="Proteomes" id="UP000580861">
    <property type="component" value="Unassembled WGS sequence"/>
</dbReference>
<evidence type="ECO:0000313" key="1">
    <source>
        <dbReference type="EMBL" id="MBB5852615.1"/>
    </source>
</evidence>
<gene>
    <name evidence="1" type="ORF">HDA45_002702</name>
</gene>
<dbReference type="RefSeq" id="WP_184895192.1">
    <property type="nucleotide sequence ID" value="NZ_JACHMX010000001.1"/>
</dbReference>
<proteinExistence type="predicted"/>
<organism evidence="1 2">
    <name type="scientific">Amycolatopsis umgeniensis</name>
    <dbReference type="NCBI Taxonomy" id="336628"/>
    <lineage>
        <taxon>Bacteria</taxon>
        <taxon>Bacillati</taxon>
        <taxon>Actinomycetota</taxon>
        <taxon>Actinomycetes</taxon>
        <taxon>Pseudonocardiales</taxon>
        <taxon>Pseudonocardiaceae</taxon>
        <taxon>Amycolatopsis</taxon>
    </lineage>
</organism>
<reference evidence="1 2" key="1">
    <citation type="submission" date="2020-08" db="EMBL/GenBank/DDBJ databases">
        <title>Sequencing the genomes of 1000 actinobacteria strains.</title>
        <authorList>
            <person name="Klenk H.-P."/>
        </authorList>
    </citation>
    <scope>NUCLEOTIDE SEQUENCE [LARGE SCALE GENOMIC DNA]</scope>
    <source>
        <strain evidence="1 2">DSM 45272</strain>
    </source>
</reference>
<name>A0A841B1M8_9PSEU</name>